<evidence type="ECO:0000313" key="4">
    <source>
        <dbReference type="Proteomes" id="UP000321331"/>
    </source>
</evidence>
<evidence type="ECO:0000259" key="2">
    <source>
        <dbReference type="Pfam" id="PF20150"/>
    </source>
</evidence>
<feature type="domain" description="2EXR" evidence="2">
    <location>
        <begin position="30"/>
        <end position="142"/>
    </location>
</feature>
<dbReference type="PANTHER" id="PTHR35910:SF6">
    <property type="entry name" value="2EXR DOMAIN-CONTAINING PROTEIN"/>
    <property type="match status" value="1"/>
</dbReference>
<dbReference type="Proteomes" id="UP000321331">
    <property type="component" value="Unassembled WGS sequence"/>
</dbReference>
<dbReference type="EMBL" id="VMNF01000015">
    <property type="protein sequence ID" value="TXB96419.1"/>
    <property type="molecule type" value="Genomic_DNA"/>
</dbReference>
<reference evidence="3 4" key="1">
    <citation type="submission" date="2019-07" db="EMBL/GenBank/DDBJ databases">
        <title>The First High-Quality Draft Genome Sequence of the Causal Agent of the Current Panama Disease Epidemic.</title>
        <authorList>
            <person name="Warmington R.J."/>
            <person name="Kay W."/>
            <person name="Jeffries A."/>
            <person name="Bebber D."/>
            <person name="Moore K."/>
            <person name="Studholme D.J."/>
        </authorList>
    </citation>
    <scope>NUCLEOTIDE SEQUENCE [LARGE SCALE GENOMIC DNA]</scope>
    <source>
        <strain evidence="3 4">TR4</strain>
    </source>
</reference>
<comment type="caution">
    <text evidence="3">The sequence shown here is derived from an EMBL/GenBank/DDBJ whole genome shotgun (WGS) entry which is preliminary data.</text>
</comment>
<proteinExistence type="predicted"/>
<dbReference type="Pfam" id="PF20150">
    <property type="entry name" value="2EXR"/>
    <property type="match status" value="1"/>
</dbReference>
<dbReference type="InterPro" id="IPR045518">
    <property type="entry name" value="2EXR"/>
</dbReference>
<gene>
    <name evidence="3" type="ORF">FocTR4_00016298</name>
</gene>
<feature type="compositionally biased region" description="Low complexity" evidence="1">
    <location>
        <begin position="1"/>
        <end position="12"/>
    </location>
</feature>
<sequence length="401" mass="45958">MESSTPSSSESSAQHPGLFNPVSAKSNSTFHLFPNLPKEVRDIIWEQNLMCERYIAVELWGRDGPSGEFCRRISPPRHPPVNQHYKLVLINPPRPNAICGTSAESRASACRFYRVHLPCYSVKGSKLHAPGTLWFNPELDTLEIHGLEHFTTFANDIWRHDREKAGLRNLSLRLRSSLSFGRFYELAASTDQLRQVIGRLRYVTFIHYTEWDRVNMAFAKYFSCCLGRQFPLRYPRSLPVAGATGSFSRQQDPRPIEDDILNSICIITFSDSGQIVQDWMSGFQRLRPTMPCDFRFAYATDGAESPFITNTAGAMDYLKDEGKRWQEYFDRGTMSPPEGPWQFSIGTPKQLDSELQTAFGFWTFPLEPQGPLGKDHQRPRGFLIPFYDFSAYQPELCVFHL</sequence>
<accession>A0A5C6SD50</accession>
<dbReference type="PANTHER" id="PTHR35910">
    <property type="entry name" value="2EXR DOMAIN-CONTAINING PROTEIN"/>
    <property type="match status" value="1"/>
</dbReference>
<evidence type="ECO:0000256" key="1">
    <source>
        <dbReference type="SAM" id="MobiDB-lite"/>
    </source>
</evidence>
<dbReference type="AlphaFoldDB" id="A0A5C6SD50"/>
<name>A0A5C6SD50_FUSOC</name>
<organism evidence="3 4">
    <name type="scientific">Fusarium oxysporum f. sp. cubense</name>
    <dbReference type="NCBI Taxonomy" id="61366"/>
    <lineage>
        <taxon>Eukaryota</taxon>
        <taxon>Fungi</taxon>
        <taxon>Dikarya</taxon>
        <taxon>Ascomycota</taxon>
        <taxon>Pezizomycotina</taxon>
        <taxon>Sordariomycetes</taxon>
        <taxon>Hypocreomycetidae</taxon>
        <taxon>Hypocreales</taxon>
        <taxon>Nectriaceae</taxon>
        <taxon>Fusarium</taxon>
        <taxon>Fusarium oxysporum species complex</taxon>
    </lineage>
</organism>
<protein>
    <recommendedName>
        <fullName evidence="2">2EXR domain-containing protein</fullName>
    </recommendedName>
</protein>
<feature type="region of interest" description="Disordered" evidence="1">
    <location>
        <begin position="1"/>
        <end position="20"/>
    </location>
</feature>
<evidence type="ECO:0000313" key="3">
    <source>
        <dbReference type="EMBL" id="TXB96419.1"/>
    </source>
</evidence>